<sequence>MVVKEIKANYHSYLNELKATVDPVIIQMRAQLGEPWRKQAWLGPLKDFGGYLKHFKLLQAVQWSALPIIGPVIAGIAAGTYGPWPVWISCCGAALLVPVIYYLLVRSYENKMATIGHSRFHVEAFKAKRPQEFAIWAQFLNKNDFTFEGLYDIVNTVFSQNNHDPSSIAYVVAYSQSQHDFLQNSIVDLQNTIDENESVIELLEDELVKSENAITYLVGIIKKINENLYRYVNGRLDFTDMDFISGFSLYRKGDRSLELIMDRGTSGKYRTLDFEEHAHFAAVVAAQDEMEQAHYHNPYPGRHLVAFRMAMLEGETWVWCFHFDDDDERSLSLLLGDGIIETRQIRRVVHAFCLILQQSGMARKEVDRSADAN</sequence>
<name>A0ABW5R3G6_9BACL</name>
<dbReference type="Proteomes" id="UP001597493">
    <property type="component" value="Unassembled WGS sequence"/>
</dbReference>
<accession>A0ABW5R3G6</accession>
<evidence type="ECO:0000256" key="1">
    <source>
        <dbReference type="SAM" id="Coils"/>
    </source>
</evidence>
<dbReference type="RefSeq" id="WP_379276456.1">
    <property type="nucleotide sequence ID" value="NZ_JBHUGT010000033.1"/>
</dbReference>
<keyword evidence="2" id="KW-0812">Transmembrane</keyword>
<gene>
    <name evidence="3" type="ORF">ACFSW5_18920</name>
</gene>
<comment type="caution">
    <text evidence="3">The sequence shown here is derived from an EMBL/GenBank/DDBJ whole genome shotgun (WGS) entry which is preliminary data.</text>
</comment>
<keyword evidence="2" id="KW-0472">Membrane</keyword>
<keyword evidence="1" id="KW-0175">Coiled coil</keyword>
<feature type="transmembrane region" description="Helical" evidence="2">
    <location>
        <begin position="60"/>
        <end position="78"/>
    </location>
</feature>
<proteinExistence type="predicted"/>
<protein>
    <recommendedName>
        <fullName evidence="5">DUF3137 domain-containing protein</fullName>
    </recommendedName>
</protein>
<reference evidence="4" key="1">
    <citation type="journal article" date="2019" name="Int. J. Syst. Evol. Microbiol.">
        <title>The Global Catalogue of Microorganisms (GCM) 10K type strain sequencing project: providing services to taxonomists for standard genome sequencing and annotation.</title>
        <authorList>
            <consortium name="The Broad Institute Genomics Platform"/>
            <consortium name="The Broad Institute Genome Sequencing Center for Infectious Disease"/>
            <person name="Wu L."/>
            <person name="Ma J."/>
        </authorList>
    </citation>
    <scope>NUCLEOTIDE SEQUENCE [LARGE SCALE GENOMIC DNA]</scope>
    <source>
        <strain evidence="4">TISTR 1827</strain>
    </source>
</reference>
<feature type="coiled-coil region" evidence="1">
    <location>
        <begin position="186"/>
        <end position="213"/>
    </location>
</feature>
<evidence type="ECO:0000313" key="3">
    <source>
        <dbReference type="EMBL" id="MFD2662333.1"/>
    </source>
</evidence>
<organism evidence="3 4">
    <name type="scientific">Paenibacillus thailandensis</name>
    <dbReference type="NCBI Taxonomy" id="393250"/>
    <lineage>
        <taxon>Bacteria</taxon>
        <taxon>Bacillati</taxon>
        <taxon>Bacillota</taxon>
        <taxon>Bacilli</taxon>
        <taxon>Bacillales</taxon>
        <taxon>Paenibacillaceae</taxon>
        <taxon>Paenibacillus</taxon>
    </lineage>
</organism>
<keyword evidence="4" id="KW-1185">Reference proteome</keyword>
<evidence type="ECO:0000256" key="2">
    <source>
        <dbReference type="SAM" id="Phobius"/>
    </source>
</evidence>
<evidence type="ECO:0008006" key="5">
    <source>
        <dbReference type="Google" id="ProtNLM"/>
    </source>
</evidence>
<feature type="transmembrane region" description="Helical" evidence="2">
    <location>
        <begin position="84"/>
        <end position="104"/>
    </location>
</feature>
<keyword evidence="2" id="KW-1133">Transmembrane helix</keyword>
<evidence type="ECO:0000313" key="4">
    <source>
        <dbReference type="Proteomes" id="UP001597493"/>
    </source>
</evidence>
<dbReference type="EMBL" id="JBHUMY010000026">
    <property type="protein sequence ID" value="MFD2662333.1"/>
    <property type="molecule type" value="Genomic_DNA"/>
</dbReference>